<feature type="coiled-coil region" evidence="1">
    <location>
        <begin position="6"/>
        <end position="47"/>
    </location>
</feature>
<protein>
    <submittedName>
        <fullName evidence="2">Uncharacterized protein</fullName>
    </submittedName>
</protein>
<dbReference type="EMBL" id="BMAR01000003">
    <property type="protein sequence ID" value="GFR42623.1"/>
    <property type="molecule type" value="Genomic_DNA"/>
</dbReference>
<accession>A0AAD3DL51</accession>
<sequence length="364" mass="41084">MPRSKLAVYKQQLRAAEEDVKRKAKQLEQLREQVDQAWTKVEQLEGEVNSNVTLEEDVQALLQHQQQTAAAFKDYENRVLALELQGLVERWRTLDLEELSQQNHDLREECMRLQAENMELSRAVAENSLTARRDLAKIELALEMTVKAKMRDMYDKIKQELYNEMDDKTKKMVAEHGALQDYVRTQAAHAASLDRQYRSLQADRTRFKVDADVAASLSEQQASQAVGLRRQLQQAYQAVELLRRRLADSEARAQAAWDEAVRASSREAVAAAAAARAGLAAGGHGGAGEADADSAFGMMGEGAEIAALESQLRHAKQRFERMRLQRDRWRDRCLLYEKATAQLQAALLTLREHQQAAGLMVGQA</sequence>
<reference evidence="2 3" key="1">
    <citation type="journal article" date="2021" name="Sci. Rep.">
        <title>Genome sequencing of the multicellular alga Astrephomene provides insights into convergent evolution of germ-soma differentiation.</title>
        <authorList>
            <person name="Yamashita S."/>
            <person name="Yamamoto K."/>
            <person name="Matsuzaki R."/>
            <person name="Suzuki S."/>
            <person name="Yamaguchi H."/>
            <person name="Hirooka S."/>
            <person name="Minakuchi Y."/>
            <person name="Miyagishima S."/>
            <person name="Kawachi M."/>
            <person name="Toyoda A."/>
            <person name="Nozaki H."/>
        </authorList>
    </citation>
    <scope>NUCLEOTIDE SEQUENCE [LARGE SCALE GENOMIC DNA]</scope>
    <source>
        <strain evidence="2 3">NIES-4017</strain>
    </source>
</reference>
<name>A0AAD3DL51_9CHLO</name>
<organism evidence="2 3">
    <name type="scientific">Astrephomene gubernaculifera</name>
    <dbReference type="NCBI Taxonomy" id="47775"/>
    <lineage>
        <taxon>Eukaryota</taxon>
        <taxon>Viridiplantae</taxon>
        <taxon>Chlorophyta</taxon>
        <taxon>core chlorophytes</taxon>
        <taxon>Chlorophyceae</taxon>
        <taxon>CS clade</taxon>
        <taxon>Chlamydomonadales</taxon>
        <taxon>Astrephomenaceae</taxon>
        <taxon>Astrephomene</taxon>
    </lineage>
</organism>
<evidence type="ECO:0000313" key="2">
    <source>
        <dbReference type="EMBL" id="GFR42623.1"/>
    </source>
</evidence>
<keyword evidence="1" id="KW-0175">Coiled coil</keyword>
<gene>
    <name evidence="2" type="ORF">Agub_g3554</name>
</gene>
<keyword evidence="3" id="KW-1185">Reference proteome</keyword>
<proteinExistence type="predicted"/>
<feature type="non-terminal residue" evidence="2">
    <location>
        <position position="1"/>
    </location>
</feature>
<feature type="coiled-coil region" evidence="1">
    <location>
        <begin position="225"/>
        <end position="252"/>
    </location>
</feature>
<dbReference type="AlphaFoldDB" id="A0AAD3DL51"/>
<feature type="coiled-coil region" evidence="1">
    <location>
        <begin position="305"/>
        <end position="356"/>
    </location>
</feature>
<comment type="caution">
    <text evidence="2">The sequence shown here is derived from an EMBL/GenBank/DDBJ whole genome shotgun (WGS) entry which is preliminary data.</text>
</comment>
<evidence type="ECO:0000313" key="3">
    <source>
        <dbReference type="Proteomes" id="UP001054857"/>
    </source>
</evidence>
<evidence type="ECO:0000256" key="1">
    <source>
        <dbReference type="SAM" id="Coils"/>
    </source>
</evidence>
<feature type="coiled-coil region" evidence="1">
    <location>
        <begin position="96"/>
        <end position="123"/>
    </location>
</feature>
<dbReference type="Proteomes" id="UP001054857">
    <property type="component" value="Unassembled WGS sequence"/>
</dbReference>